<feature type="domain" description="DUF6894" evidence="1">
    <location>
        <begin position="3"/>
        <end position="71"/>
    </location>
</feature>
<gene>
    <name evidence="2" type="ORF">MPEAHAMD_6466</name>
</gene>
<dbReference type="Pfam" id="PF21834">
    <property type="entry name" value="DUF6894"/>
    <property type="match status" value="1"/>
</dbReference>
<name>A0AA37HI70_9HYPH</name>
<dbReference type="RefSeq" id="WP_099902832.1">
    <property type="nucleotide sequence ID" value="NZ_BPQJ01000059.1"/>
</dbReference>
<reference evidence="2" key="1">
    <citation type="journal article" date="2016" name="Front. Microbiol.">
        <title>Genome Sequence of the Piezophilic, Mesophilic Sulfate-Reducing Bacterium Desulfovibrio indicus J2T.</title>
        <authorList>
            <person name="Cao J."/>
            <person name="Maignien L."/>
            <person name="Shao Z."/>
            <person name="Alain K."/>
            <person name="Jebbar M."/>
        </authorList>
    </citation>
    <scope>NUCLEOTIDE SEQUENCE</scope>
    <source>
        <strain evidence="2">JCM 32048</strain>
    </source>
</reference>
<reference evidence="2" key="2">
    <citation type="submission" date="2021-08" db="EMBL/GenBank/DDBJ databases">
        <authorList>
            <person name="Tani A."/>
            <person name="Ola A."/>
            <person name="Ogura Y."/>
            <person name="Katsura K."/>
            <person name="Hayashi T."/>
        </authorList>
    </citation>
    <scope>NUCLEOTIDE SEQUENCE</scope>
    <source>
        <strain evidence="2">JCM 32048</strain>
    </source>
</reference>
<sequence length="73" mass="8352">MPRFHFNTFGNRNLPDDEGVELPSWAAARHEAVRMAGLLIADGAERVPMEQGWHMEVTDERGRVLFRVDFTVV</sequence>
<organism evidence="2 3">
    <name type="scientific">Methylobacterium frigidaeris</name>
    <dbReference type="NCBI Taxonomy" id="2038277"/>
    <lineage>
        <taxon>Bacteria</taxon>
        <taxon>Pseudomonadati</taxon>
        <taxon>Pseudomonadota</taxon>
        <taxon>Alphaproteobacteria</taxon>
        <taxon>Hyphomicrobiales</taxon>
        <taxon>Methylobacteriaceae</taxon>
        <taxon>Methylobacterium</taxon>
    </lineage>
</organism>
<evidence type="ECO:0000313" key="3">
    <source>
        <dbReference type="Proteomes" id="UP001055286"/>
    </source>
</evidence>
<dbReference type="EMBL" id="BPQJ01000059">
    <property type="protein sequence ID" value="GJD66269.1"/>
    <property type="molecule type" value="Genomic_DNA"/>
</dbReference>
<keyword evidence="3" id="KW-1185">Reference proteome</keyword>
<evidence type="ECO:0000313" key="2">
    <source>
        <dbReference type="EMBL" id="GJD66269.1"/>
    </source>
</evidence>
<protein>
    <recommendedName>
        <fullName evidence="1">DUF6894 domain-containing protein</fullName>
    </recommendedName>
</protein>
<dbReference type="InterPro" id="IPR054189">
    <property type="entry name" value="DUF6894"/>
</dbReference>
<comment type="caution">
    <text evidence="2">The sequence shown here is derived from an EMBL/GenBank/DDBJ whole genome shotgun (WGS) entry which is preliminary data.</text>
</comment>
<dbReference type="Proteomes" id="UP001055286">
    <property type="component" value="Unassembled WGS sequence"/>
</dbReference>
<proteinExistence type="predicted"/>
<evidence type="ECO:0000259" key="1">
    <source>
        <dbReference type="Pfam" id="PF21834"/>
    </source>
</evidence>
<accession>A0AA37HI70</accession>
<dbReference type="AlphaFoldDB" id="A0AA37HI70"/>